<dbReference type="Pfam" id="PF13577">
    <property type="entry name" value="SnoaL_4"/>
    <property type="match status" value="1"/>
</dbReference>
<dbReference type="RefSeq" id="WP_159796907.1">
    <property type="nucleotide sequence ID" value="NZ_WTYM01000054.1"/>
</dbReference>
<dbReference type="AlphaFoldDB" id="A0A6I4SXD6"/>
<organism evidence="2 3">
    <name type="scientific">Croceibacterium salegens</name>
    <dbReference type="NCBI Taxonomy" id="1737568"/>
    <lineage>
        <taxon>Bacteria</taxon>
        <taxon>Pseudomonadati</taxon>
        <taxon>Pseudomonadota</taxon>
        <taxon>Alphaproteobacteria</taxon>
        <taxon>Sphingomonadales</taxon>
        <taxon>Erythrobacteraceae</taxon>
        <taxon>Croceibacterium</taxon>
    </lineage>
</organism>
<evidence type="ECO:0000259" key="1">
    <source>
        <dbReference type="Pfam" id="PF13577"/>
    </source>
</evidence>
<protein>
    <recommendedName>
        <fullName evidence="1">SnoaL-like domain-containing protein</fullName>
    </recommendedName>
</protein>
<dbReference type="Gene3D" id="3.10.450.50">
    <property type="match status" value="1"/>
</dbReference>
<accession>A0A6I4SXD6</accession>
<evidence type="ECO:0000313" key="3">
    <source>
        <dbReference type="Proteomes" id="UP000433652"/>
    </source>
</evidence>
<keyword evidence="3" id="KW-1185">Reference proteome</keyword>
<dbReference type="CDD" id="cd00531">
    <property type="entry name" value="NTF2_like"/>
    <property type="match status" value="1"/>
</dbReference>
<gene>
    <name evidence="2" type="ORF">GRI89_13990</name>
</gene>
<evidence type="ECO:0000313" key="2">
    <source>
        <dbReference type="EMBL" id="MXO60651.1"/>
    </source>
</evidence>
<dbReference type="Proteomes" id="UP000433652">
    <property type="component" value="Unassembled WGS sequence"/>
</dbReference>
<dbReference type="InterPro" id="IPR037401">
    <property type="entry name" value="SnoaL-like"/>
</dbReference>
<dbReference type="InterPro" id="IPR032710">
    <property type="entry name" value="NTF2-like_dom_sf"/>
</dbReference>
<reference evidence="2 3" key="1">
    <citation type="submission" date="2019-12" db="EMBL/GenBank/DDBJ databases">
        <title>Genomic-based taxomic classification of the family Erythrobacteraceae.</title>
        <authorList>
            <person name="Xu L."/>
        </authorList>
    </citation>
    <scope>NUCLEOTIDE SEQUENCE [LARGE SCALE GENOMIC DNA]</scope>
    <source>
        <strain evidence="2 3">MCCC 1K01500</strain>
    </source>
</reference>
<name>A0A6I4SXD6_9SPHN</name>
<dbReference type="OrthoDB" id="8364121at2"/>
<comment type="caution">
    <text evidence="2">The sequence shown here is derived from an EMBL/GenBank/DDBJ whole genome shotgun (WGS) entry which is preliminary data.</text>
</comment>
<dbReference type="EMBL" id="WTYM01000054">
    <property type="protein sequence ID" value="MXO60651.1"/>
    <property type="molecule type" value="Genomic_DNA"/>
</dbReference>
<feature type="domain" description="SnoaL-like" evidence="1">
    <location>
        <begin position="13"/>
        <end position="135"/>
    </location>
</feature>
<dbReference type="SUPFAM" id="SSF54427">
    <property type="entry name" value="NTF2-like"/>
    <property type="match status" value="1"/>
</dbReference>
<sequence>MRMIDERTVRFAAEIQLFIADYWADVDRNRGQGAPQFYTEDCVLNVGSDKTFKGHAGIVDFYRYRAERGVRTTCHMTSNLQVWPHGEDRARTCFVVTNYASDGPPPITGLGGPSLVSRVECDLVRSSEGRWSIKTLSAEPLFIGNEPYTVAVLVEGRHDDKVASDA</sequence>
<proteinExistence type="predicted"/>